<dbReference type="InterPro" id="IPR035979">
    <property type="entry name" value="RBD_domain_sf"/>
</dbReference>
<evidence type="ECO:0000313" key="6">
    <source>
        <dbReference type="EMBL" id="EFP89425.2"/>
    </source>
</evidence>
<evidence type="ECO:0000259" key="5">
    <source>
        <dbReference type="PROSITE" id="PS50102"/>
    </source>
</evidence>
<dbReference type="InterPro" id="IPR012677">
    <property type="entry name" value="Nucleotide-bd_a/b_plait_sf"/>
</dbReference>
<dbReference type="InterPro" id="IPR000504">
    <property type="entry name" value="RRM_dom"/>
</dbReference>
<keyword evidence="7" id="KW-1185">Reference proteome</keyword>
<dbReference type="Proteomes" id="UP000008783">
    <property type="component" value="Unassembled WGS sequence"/>
</dbReference>
<dbReference type="SUPFAM" id="SSF54928">
    <property type="entry name" value="RNA-binding domain, RBD"/>
    <property type="match status" value="1"/>
</dbReference>
<dbReference type="AlphaFoldDB" id="E3KYM9"/>
<dbReference type="EMBL" id="DS178322">
    <property type="protein sequence ID" value="EFP89425.2"/>
    <property type="molecule type" value="Genomic_DNA"/>
</dbReference>
<dbReference type="GO" id="GO:0005634">
    <property type="term" value="C:nucleus"/>
    <property type="evidence" value="ECO:0007669"/>
    <property type="project" value="UniProtKB-SubCell"/>
</dbReference>
<gene>
    <name evidence="6" type="ORF">PGTG_15267</name>
</gene>
<protein>
    <recommendedName>
        <fullName evidence="5">RRM domain-containing protein</fullName>
    </recommendedName>
</protein>
<reference key="1">
    <citation type="submission" date="2007-01" db="EMBL/GenBank/DDBJ databases">
        <title>The Genome Sequence of Puccinia graminis f. sp. tritici Strain CRL 75-36-700-3.</title>
        <authorList>
            <consortium name="The Broad Institute Genome Sequencing Platform"/>
            <person name="Birren B."/>
            <person name="Lander E."/>
            <person name="Galagan J."/>
            <person name="Nusbaum C."/>
            <person name="Devon K."/>
            <person name="Cuomo C."/>
            <person name="Jaffe D."/>
            <person name="Butler J."/>
            <person name="Alvarez P."/>
            <person name="Gnerre S."/>
            <person name="Grabherr M."/>
            <person name="Mauceli E."/>
            <person name="Brockman W."/>
            <person name="Young S."/>
            <person name="LaButti K."/>
            <person name="Sykes S."/>
            <person name="DeCaprio D."/>
            <person name="Crawford M."/>
            <person name="Koehrsen M."/>
            <person name="Engels R."/>
            <person name="Montgomery P."/>
            <person name="Pearson M."/>
            <person name="Howarth C."/>
            <person name="Larson L."/>
            <person name="White J."/>
            <person name="Zeng Q."/>
            <person name="Kodira C."/>
            <person name="Yandava C."/>
            <person name="Alvarado L."/>
            <person name="O'Leary S."/>
            <person name="Szabo L."/>
            <person name="Dean R."/>
            <person name="Schein J."/>
        </authorList>
    </citation>
    <scope>NUCLEOTIDE SEQUENCE</scope>
    <source>
        <strain>CRL 75-36-700-3</strain>
    </source>
</reference>
<evidence type="ECO:0000256" key="3">
    <source>
        <dbReference type="PROSITE-ProRule" id="PRU00176"/>
    </source>
</evidence>
<dbReference type="PROSITE" id="PS50102">
    <property type="entry name" value="RRM"/>
    <property type="match status" value="1"/>
</dbReference>
<dbReference type="RefSeq" id="XP_003333844.2">
    <property type="nucleotide sequence ID" value="XM_003333796.2"/>
</dbReference>
<dbReference type="GO" id="GO:0003723">
    <property type="term" value="F:RNA binding"/>
    <property type="evidence" value="ECO:0007669"/>
    <property type="project" value="UniProtKB-UniRule"/>
</dbReference>
<accession>E3KYM9</accession>
<dbReference type="KEGG" id="pgr:PGTG_15267"/>
<dbReference type="InParanoid" id="E3KYM9"/>
<organism evidence="6 7">
    <name type="scientific">Puccinia graminis f. sp. tritici (strain CRL 75-36-700-3 / race SCCL)</name>
    <name type="common">Black stem rust fungus</name>
    <dbReference type="NCBI Taxonomy" id="418459"/>
    <lineage>
        <taxon>Eukaryota</taxon>
        <taxon>Fungi</taxon>
        <taxon>Dikarya</taxon>
        <taxon>Basidiomycota</taxon>
        <taxon>Pucciniomycotina</taxon>
        <taxon>Pucciniomycetes</taxon>
        <taxon>Pucciniales</taxon>
        <taxon>Pucciniaceae</taxon>
        <taxon>Puccinia</taxon>
    </lineage>
</organism>
<feature type="domain" description="RRM" evidence="5">
    <location>
        <begin position="71"/>
        <end position="163"/>
    </location>
</feature>
<dbReference type="HOGENOM" id="CLU_1138480_0_0_1"/>
<proteinExistence type="predicted"/>
<feature type="region of interest" description="Disordered" evidence="4">
    <location>
        <begin position="1"/>
        <end position="65"/>
    </location>
</feature>
<keyword evidence="2" id="KW-0539">Nucleus</keyword>
<keyword evidence="3" id="KW-0694">RNA-binding</keyword>
<evidence type="ECO:0000256" key="2">
    <source>
        <dbReference type="ARBA" id="ARBA00023242"/>
    </source>
</evidence>
<comment type="subcellular location">
    <subcellularLocation>
        <location evidence="1">Nucleus</location>
    </subcellularLocation>
</comment>
<dbReference type="PANTHER" id="PTHR13948">
    <property type="entry name" value="RNA-BINDING PROTEIN"/>
    <property type="match status" value="1"/>
</dbReference>
<reference evidence="7" key="2">
    <citation type="journal article" date="2011" name="Proc. Natl. Acad. Sci. U.S.A.">
        <title>Obligate biotrophy features unraveled by the genomic analysis of rust fungi.</title>
        <authorList>
            <person name="Duplessis S."/>
            <person name="Cuomo C.A."/>
            <person name="Lin Y.-C."/>
            <person name="Aerts A."/>
            <person name="Tisserant E."/>
            <person name="Veneault-Fourrey C."/>
            <person name="Joly D.L."/>
            <person name="Hacquard S."/>
            <person name="Amselem J."/>
            <person name="Cantarel B.L."/>
            <person name="Chiu R."/>
            <person name="Coutinho P.M."/>
            <person name="Feau N."/>
            <person name="Field M."/>
            <person name="Frey P."/>
            <person name="Gelhaye E."/>
            <person name="Goldberg J."/>
            <person name="Grabherr M.G."/>
            <person name="Kodira C.D."/>
            <person name="Kohler A."/>
            <person name="Kuees U."/>
            <person name="Lindquist E.A."/>
            <person name="Lucas S.M."/>
            <person name="Mago R."/>
            <person name="Mauceli E."/>
            <person name="Morin E."/>
            <person name="Murat C."/>
            <person name="Pangilinan J.L."/>
            <person name="Park R."/>
            <person name="Pearson M."/>
            <person name="Quesneville H."/>
            <person name="Rouhier N."/>
            <person name="Sakthikumar S."/>
            <person name="Salamov A.A."/>
            <person name="Schmutz J."/>
            <person name="Selles B."/>
            <person name="Shapiro H."/>
            <person name="Tanguay P."/>
            <person name="Tuskan G.A."/>
            <person name="Henrissat B."/>
            <person name="Van de Peer Y."/>
            <person name="Rouze P."/>
            <person name="Ellis J.G."/>
            <person name="Dodds P.N."/>
            <person name="Schein J.E."/>
            <person name="Zhong S."/>
            <person name="Hamelin R.C."/>
            <person name="Grigoriev I.V."/>
            <person name="Szabo L.J."/>
            <person name="Martin F."/>
        </authorList>
    </citation>
    <scope>NUCLEOTIDE SEQUENCE [LARGE SCALE GENOMIC DNA]</scope>
    <source>
        <strain evidence="7">CRL 75-36-700-3 / race SCCL</strain>
    </source>
</reference>
<feature type="compositionally biased region" description="Basic residues" evidence="4">
    <location>
        <begin position="8"/>
        <end position="26"/>
    </location>
</feature>
<evidence type="ECO:0000313" key="7">
    <source>
        <dbReference type="Proteomes" id="UP000008783"/>
    </source>
</evidence>
<dbReference type="GeneID" id="10547312"/>
<evidence type="ECO:0000256" key="4">
    <source>
        <dbReference type="SAM" id="MobiDB-lite"/>
    </source>
</evidence>
<sequence length="239" mass="27707">MNHPQKTSTHRPHHPAHHHHPYRSSHSRSTSNDGFRRHSNPSSHEPHLTKPSDHPEQFAFDQNKPKSPVSQSIILKGIPWSANESSVFEFLESMGAAVRFVKVIYDHQTHRSKRYAYAHFFGLDRAQEFLEPRFPFITWKEPENSEHRNYYNTLKIRIDYCTEPPEVKKNLGNGGDDDKSEIPNQILLLRGLDKKTTLQDIHTSLQMIRERIPIQNIMLVMDRATQMSCGYAMPLGPLP</sequence>
<dbReference type="VEuPathDB" id="FungiDB:PGTG_15267"/>
<dbReference type="PANTHER" id="PTHR13948:SF3">
    <property type="entry name" value="FI21118P1"/>
    <property type="match status" value="1"/>
</dbReference>
<feature type="compositionally biased region" description="Basic and acidic residues" evidence="4">
    <location>
        <begin position="44"/>
        <end position="56"/>
    </location>
</feature>
<dbReference type="OrthoDB" id="29523at2759"/>
<dbReference type="Pfam" id="PF00076">
    <property type="entry name" value="RRM_1"/>
    <property type="match status" value="1"/>
</dbReference>
<dbReference type="STRING" id="418459.E3KYM9"/>
<evidence type="ECO:0000256" key="1">
    <source>
        <dbReference type="ARBA" id="ARBA00004123"/>
    </source>
</evidence>
<name>E3KYM9_PUCGT</name>
<dbReference type="Gene3D" id="3.30.70.330">
    <property type="match status" value="1"/>
</dbReference>